<sequence>MKHTTNFSFSDLFNNDEKEVSNILLELEELLPKRDSKRGGCSTCMRFLMRKGPKKVNINRKERSSMENEDGPQEPPPSLEQSERLVKIGVDSPEATAIHMNLKSIEELQCKIDQLTERIVKMRKQIDQLVEDIAD</sequence>
<comment type="caution">
    <text evidence="3">The sequence shown here is derived from an EMBL/GenBank/DDBJ whole genome shotgun (WGS) entry which is preliminary data.</text>
</comment>
<gene>
    <name evidence="3" type="ORF">DCAF_LOCUS18863</name>
</gene>
<evidence type="ECO:0000313" key="3">
    <source>
        <dbReference type="EMBL" id="CAK7346192.1"/>
    </source>
</evidence>
<evidence type="ECO:0000256" key="1">
    <source>
        <dbReference type="SAM" id="Coils"/>
    </source>
</evidence>
<name>A0AAV1S7U4_9ROSI</name>
<proteinExistence type="predicted"/>
<dbReference type="EMBL" id="CAWUPB010001173">
    <property type="protein sequence ID" value="CAK7346192.1"/>
    <property type="molecule type" value="Genomic_DNA"/>
</dbReference>
<feature type="coiled-coil region" evidence="1">
    <location>
        <begin position="105"/>
        <end position="132"/>
    </location>
</feature>
<evidence type="ECO:0000256" key="2">
    <source>
        <dbReference type="SAM" id="MobiDB-lite"/>
    </source>
</evidence>
<dbReference type="AlphaFoldDB" id="A0AAV1S7U4"/>
<keyword evidence="1" id="KW-0175">Coiled coil</keyword>
<dbReference type="Proteomes" id="UP001314170">
    <property type="component" value="Unassembled WGS sequence"/>
</dbReference>
<keyword evidence="4" id="KW-1185">Reference proteome</keyword>
<accession>A0AAV1S7U4</accession>
<reference evidence="3 4" key="1">
    <citation type="submission" date="2024-01" db="EMBL/GenBank/DDBJ databases">
        <authorList>
            <person name="Waweru B."/>
        </authorList>
    </citation>
    <scope>NUCLEOTIDE SEQUENCE [LARGE SCALE GENOMIC DNA]</scope>
</reference>
<feature type="region of interest" description="Disordered" evidence="2">
    <location>
        <begin position="53"/>
        <end position="83"/>
    </location>
</feature>
<protein>
    <submittedName>
        <fullName evidence="3">Uncharacterized protein</fullName>
    </submittedName>
</protein>
<evidence type="ECO:0000313" key="4">
    <source>
        <dbReference type="Proteomes" id="UP001314170"/>
    </source>
</evidence>
<organism evidence="3 4">
    <name type="scientific">Dovyalis caffra</name>
    <dbReference type="NCBI Taxonomy" id="77055"/>
    <lineage>
        <taxon>Eukaryota</taxon>
        <taxon>Viridiplantae</taxon>
        <taxon>Streptophyta</taxon>
        <taxon>Embryophyta</taxon>
        <taxon>Tracheophyta</taxon>
        <taxon>Spermatophyta</taxon>
        <taxon>Magnoliopsida</taxon>
        <taxon>eudicotyledons</taxon>
        <taxon>Gunneridae</taxon>
        <taxon>Pentapetalae</taxon>
        <taxon>rosids</taxon>
        <taxon>fabids</taxon>
        <taxon>Malpighiales</taxon>
        <taxon>Salicaceae</taxon>
        <taxon>Flacourtieae</taxon>
        <taxon>Dovyalis</taxon>
    </lineage>
</organism>